<dbReference type="CDD" id="cd02440">
    <property type="entry name" value="AdoMet_MTases"/>
    <property type="match status" value="1"/>
</dbReference>
<dbReference type="AlphaFoldDB" id="A0A543AUE3"/>
<dbReference type="InterPro" id="IPR041698">
    <property type="entry name" value="Methyltransf_25"/>
</dbReference>
<evidence type="ECO:0000313" key="4">
    <source>
        <dbReference type="EMBL" id="TQL76198.1"/>
    </source>
</evidence>
<keyword evidence="1 4" id="KW-0489">Methyltransferase</keyword>
<organism evidence="4 5">
    <name type="scientific">Stackebrandtia endophytica</name>
    <dbReference type="NCBI Taxonomy" id="1496996"/>
    <lineage>
        <taxon>Bacteria</taxon>
        <taxon>Bacillati</taxon>
        <taxon>Actinomycetota</taxon>
        <taxon>Actinomycetes</taxon>
        <taxon>Glycomycetales</taxon>
        <taxon>Glycomycetaceae</taxon>
        <taxon>Stackebrandtia</taxon>
    </lineage>
</organism>
<evidence type="ECO:0000256" key="1">
    <source>
        <dbReference type="ARBA" id="ARBA00022603"/>
    </source>
</evidence>
<evidence type="ECO:0000256" key="2">
    <source>
        <dbReference type="ARBA" id="ARBA00022679"/>
    </source>
</evidence>
<reference evidence="4 5" key="1">
    <citation type="submission" date="2019-06" db="EMBL/GenBank/DDBJ databases">
        <title>Sequencing the genomes of 1000 actinobacteria strains.</title>
        <authorList>
            <person name="Klenk H.-P."/>
        </authorList>
    </citation>
    <scope>NUCLEOTIDE SEQUENCE [LARGE SCALE GENOMIC DNA]</scope>
    <source>
        <strain evidence="4 5">DSM 45928</strain>
    </source>
</reference>
<gene>
    <name evidence="4" type="ORF">FB566_1720</name>
</gene>
<dbReference type="GO" id="GO:0032259">
    <property type="term" value="P:methylation"/>
    <property type="evidence" value="ECO:0007669"/>
    <property type="project" value="UniProtKB-KW"/>
</dbReference>
<keyword evidence="2 4" id="KW-0808">Transferase</keyword>
<feature type="domain" description="Methyltransferase" evidence="3">
    <location>
        <begin position="37"/>
        <end position="129"/>
    </location>
</feature>
<dbReference type="SUPFAM" id="SSF53335">
    <property type="entry name" value="S-adenosyl-L-methionine-dependent methyltransferases"/>
    <property type="match status" value="1"/>
</dbReference>
<dbReference type="PANTHER" id="PTHR43861">
    <property type="entry name" value="TRANS-ACONITATE 2-METHYLTRANSFERASE-RELATED"/>
    <property type="match status" value="1"/>
</dbReference>
<evidence type="ECO:0000259" key="3">
    <source>
        <dbReference type="Pfam" id="PF13649"/>
    </source>
</evidence>
<evidence type="ECO:0000313" key="5">
    <source>
        <dbReference type="Proteomes" id="UP000317043"/>
    </source>
</evidence>
<dbReference type="InterPro" id="IPR029063">
    <property type="entry name" value="SAM-dependent_MTases_sf"/>
</dbReference>
<dbReference type="InParanoid" id="A0A543AUE3"/>
<dbReference type="Gene3D" id="3.40.50.150">
    <property type="entry name" value="Vaccinia Virus protein VP39"/>
    <property type="match status" value="1"/>
</dbReference>
<protein>
    <submittedName>
        <fullName evidence="4">Methyltransferase family protein</fullName>
    </submittedName>
</protein>
<sequence length="245" mass="27319">MSFDDPLVADVYDPLNGTRDDLDLFRRLVERRQPKRVIDLGCGTGVLAVELAESGREVIGIDPAEAMLAIARNRPGGDRVRWIRGDATAIDVIDVDMAILTAHSAQEIIEDTEWDATLSALRAAMRSGGVLAFDNLDPRARAWESWRPDRVGRRELPGYGVVEFWHRVDEFTDGVVHMESGFRVPSLGEERLIAGKMRFRTREELTESLERAGFAVEAMYADHNGRPVDDSPDELIVIATAALFD</sequence>
<dbReference type="PANTHER" id="PTHR43861:SF1">
    <property type="entry name" value="TRANS-ACONITATE 2-METHYLTRANSFERASE"/>
    <property type="match status" value="1"/>
</dbReference>
<proteinExistence type="predicted"/>
<dbReference type="EMBL" id="VFOW01000001">
    <property type="protein sequence ID" value="TQL76198.1"/>
    <property type="molecule type" value="Genomic_DNA"/>
</dbReference>
<name>A0A543AUE3_9ACTN</name>
<dbReference type="Proteomes" id="UP000317043">
    <property type="component" value="Unassembled WGS sequence"/>
</dbReference>
<dbReference type="RefSeq" id="WP_142037236.1">
    <property type="nucleotide sequence ID" value="NZ_JBHTGS010000001.1"/>
</dbReference>
<dbReference type="OrthoDB" id="9811589at2"/>
<dbReference type="GO" id="GO:0008168">
    <property type="term" value="F:methyltransferase activity"/>
    <property type="evidence" value="ECO:0007669"/>
    <property type="project" value="UniProtKB-KW"/>
</dbReference>
<comment type="caution">
    <text evidence="4">The sequence shown here is derived from an EMBL/GenBank/DDBJ whole genome shotgun (WGS) entry which is preliminary data.</text>
</comment>
<accession>A0A543AUE3</accession>
<keyword evidence="5" id="KW-1185">Reference proteome</keyword>
<dbReference type="Pfam" id="PF13649">
    <property type="entry name" value="Methyltransf_25"/>
    <property type="match status" value="1"/>
</dbReference>